<name>A0A0B7FAF8_THACB</name>
<feature type="compositionally biased region" description="Low complexity" evidence="1">
    <location>
        <begin position="159"/>
        <end position="168"/>
    </location>
</feature>
<dbReference type="OrthoDB" id="3265803at2759"/>
<proteinExistence type="predicted"/>
<feature type="region of interest" description="Disordered" evidence="1">
    <location>
        <begin position="1"/>
        <end position="41"/>
    </location>
</feature>
<dbReference type="EMBL" id="LN679298">
    <property type="protein sequence ID" value="CEL55036.1"/>
    <property type="molecule type" value="Genomic_DNA"/>
</dbReference>
<dbReference type="Proteomes" id="UP000059188">
    <property type="component" value="Unassembled WGS sequence"/>
</dbReference>
<evidence type="ECO:0000313" key="3">
    <source>
        <dbReference type="Proteomes" id="UP000059188"/>
    </source>
</evidence>
<dbReference type="AlphaFoldDB" id="A0A0B7FAF8"/>
<feature type="region of interest" description="Disordered" evidence="1">
    <location>
        <begin position="159"/>
        <end position="206"/>
    </location>
</feature>
<keyword evidence="3" id="KW-1185">Reference proteome</keyword>
<feature type="compositionally biased region" description="Polar residues" evidence="1">
    <location>
        <begin position="12"/>
        <end position="24"/>
    </location>
</feature>
<organism evidence="2 3">
    <name type="scientific">Thanatephorus cucumeris (strain AG1-IB / isolate 7/3/14)</name>
    <name type="common">Lettuce bottom rot fungus</name>
    <name type="synonym">Rhizoctonia solani</name>
    <dbReference type="NCBI Taxonomy" id="1108050"/>
    <lineage>
        <taxon>Eukaryota</taxon>
        <taxon>Fungi</taxon>
        <taxon>Dikarya</taxon>
        <taxon>Basidiomycota</taxon>
        <taxon>Agaricomycotina</taxon>
        <taxon>Agaricomycetes</taxon>
        <taxon>Cantharellales</taxon>
        <taxon>Ceratobasidiaceae</taxon>
        <taxon>Rhizoctonia</taxon>
        <taxon>Rhizoctonia solani AG-1</taxon>
    </lineage>
</organism>
<reference evidence="2 3" key="1">
    <citation type="submission" date="2014-11" db="EMBL/GenBank/DDBJ databases">
        <authorList>
            <person name="Wibberg Daniel"/>
        </authorList>
    </citation>
    <scope>NUCLEOTIDE SEQUENCE [LARGE SCALE GENOMIC DNA]</scope>
    <source>
        <strain evidence="2">Rhizoctonia solani AG1-IB 7/3/14</strain>
    </source>
</reference>
<protein>
    <submittedName>
        <fullName evidence="2">Uncharacterized protein</fullName>
    </submittedName>
</protein>
<sequence>MPPHSRKRTRINSKQSDNSVTTVHSSDSNDKPNSPPNEQNNMAKETNTLLEDWLNASHTFVKHTPEICRLHLLNNLILPENTLQYMALFLENSLELLTLFPQIRQTVEGPSVEKGIKDAYKSLIQSTEAGTQTLPPPPPPEPPVQPTYASIACMAEPATNTAPATTPNPSKPKWGTPPRDSPPPTTSQPRARDFKPSAQTATTPPKHTLAKWVQLVALIAKHPNPFSSTMPRWKSAPIKSFPDIAKEVKAQAPGCALLGLRPSRTGNLIMSFTPHSSPTTLLSKLDNLRKIFELSPDTPILHDTPWSTIHIANIPTRTNEEDTVFDQTTITKAVLTNPIFAGLALTSPPKWLRHSSKITGPRSSVVLSIEDPSGTLAQTILNTPLFMFGSPVRVKPWLPVPPPPA</sequence>
<evidence type="ECO:0000256" key="1">
    <source>
        <dbReference type="SAM" id="MobiDB-lite"/>
    </source>
</evidence>
<evidence type="ECO:0000313" key="2">
    <source>
        <dbReference type="EMBL" id="CEL55036.1"/>
    </source>
</evidence>
<feature type="compositionally biased region" description="Basic residues" evidence="1">
    <location>
        <begin position="1"/>
        <end position="11"/>
    </location>
</feature>
<accession>A0A0B7FAF8</accession>
<gene>
    <name evidence="2" type="ORF">RSOLAG1IB_11848</name>
</gene>